<dbReference type="Pfam" id="PF05739">
    <property type="entry name" value="SNARE"/>
    <property type="match status" value="1"/>
</dbReference>
<dbReference type="PROSITE" id="PS00914">
    <property type="entry name" value="SYNTAXIN"/>
    <property type="match status" value="1"/>
</dbReference>
<accession>A0A7E4WA25</accession>
<feature type="domain" description="T-SNARE coiled-coil homology" evidence="7">
    <location>
        <begin position="206"/>
        <end position="268"/>
    </location>
</feature>
<keyword evidence="8" id="KW-1185">Reference proteome</keyword>
<dbReference type="GO" id="GO:0006906">
    <property type="term" value="P:vesicle fusion"/>
    <property type="evidence" value="ECO:0007669"/>
    <property type="project" value="TreeGrafter"/>
</dbReference>
<reference evidence="8" key="1">
    <citation type="journal article" date="2013" name="Genetics">
        <title>The draft genome and transcriptome of Panagrellus redivivus are shaped by the harsh demands of a free-living lifestyle.</title>
        <authorList>
            <person name="Srinivasan J."/>
            <person name="Dillman A.R."/>
            <person name="Macchietto M.G."/>
            <person name="Heikkinen L."/>
            <person name="Lakso M."/>
            <person name="Fracchia K.M."/>
            <person name="Antoshechkin I."/>
            <person name="Mortazavi A."/>
            <person name="Wong G."/>
            <person name="Sternberg P.W."/>
        </authorList>
    </citation>
    <scope>NUCLEOTIDE SEQUENCE [LARGE SCALE GENOMIC DNA]</scope>
    <source>
        <strain evidence="8">MT8872</strain>
    </source>
</reference>
<dbReference type="SMART" id="SM00397">
    <property type="entry name" value="t_SNARE"/>
    <property type="match status" value="1"/>
</dbReference>
<evidence type="ECO:0000256" key="6">
    <source>
        <dbReference type="SAM" id="Phobius"/>
    </source>
</evidence>
<evidence type="ECO:0000256" key="2">
    <source>
        <dbReference type="ARBA" id="ARBA00009063"/>
    </source>
</evidence>
<comment type="similarity">
    <text evidence="2 5">Belongs to the syntaxin family.</text>
</comment>
<evidence type="ECO:0000256" key="3">
    <source>
        <dbReference type="ARBA" id="ARBA00022448"/>
    </source>
</evidence>
<reference evidence="9" key="2">
    <citation type="submission" date="2020-10" db="UniProtKB">
        <authorList>
            <consortium name="WormBaseParasite"/>
        </authorList>
    </citation>
    <scope>IDENTIFICATION</scope>
</reference>
<dbReference type="InterPro" id="IPR006011">
    <property type="entry name" value="Syntaxin_N"/>
</dbReference>
<dbReference type="InterPro" id="IPR010989">
    <property type="entry name" value="SNARE"/>
</dbReference>
<sequence length="310" mass="36138">MKDRLEEFQLRAEEFGSNRRYTDDSDAGPSYAERDALLVDPAADWSEMETFLHPVREVENQITTLTALLEQIQAIHREMLISPGIHPDVTKRWAGMIDDFLATSKSVNNRIKGLTEIANRLDESPAHKRIKQNHLMILNRSIRAVLFRFHTERDWYRDKCKTSMRRYNDIVDVKLTEEEMDEAIDNGQIFSMKSQMMGDRERRLLYDDVQNRHKELQKLEASITELHEMFQDLYMLVDSQGDVLNNIETNISNAAEYAHQANRNVVQARAARQRNIKLKIFGCICGVILVFILVFMLAGTFCFYLPFVCR</sequence>
<evidence type="ECO:0000256" key="1">
    <source>
        <dbReference type="ARBA" id="ARBA00004211"/>
    </source>
</evidence>
<dbReference type="PANTHER" id="PTHR19957:SF408">
    <property type="entry name" value="SYNTAXIN-3-RELATED"/>
    <property type="match status" value="1"/>
</dbReference>
<dbReference type="GO" id="GO:0006836">
    <property type="term" value="P:neurotransmitter transport"/>
    <property type="evidence" value="ECO:0007669"/>
    <property type="project" value="UniProtKB-KW"/>
</dbReference>
<keyword evidence="6" id="KW-0812">Transmembrane</keyword>
<keyword evidence="6" id="KW-1133">Transmembrane helix</keyword>
<name>A0A7E4WA25_PANRE</name>
<dbReference type="InterPro" id="IPR000727">
    <property type="entry name" value="T_SNARE_dom"/>
</dbReference>
<evidence type="ECO:0000256" key="5">
    <source>
        <dbReference type="RuleBase" id="RU003858"/>
    </source>
</evidence>
<dbReference type="SUPFAM" id="SSF47661">
    <property type="entry name" value="t-snare proteins"/>
    <property type="match status" value="1"/>
</dbReference>
<dbReference type="PROSITE" id="PS50192">
    <property type="entry name" value="T_SNARE"/>
    <property type="match status" value="1"/>
</dbReference>
<dbReference type="WBParaSite" id="Pan_g9471.t1">
    <property type="protein sequence ID" value="Pan_g9471.t1"/>
    <property type="gene ID" value="Pan_g9471"/>
</dbReference>
<evidence type="ECO:0000259" key="7">
    <source>
        <dbReference type="PROSITE" id="PS50192"/>
    </source>
</evidence>
<protein>
    <submittedName>
        <fullName evidence="9">t-SNARE coiled-coil homology domain-containing protein</fullName>
    </submittedName>
</protein>
<evidence type="ECO:0000256" key="4">
    <source>
        <dbReference type="ARBA" id="ARBA00022775"/>
    </source>
</evidence>
<dbReference type="GO" id="GO:0000149">
    <property type="term" value="F:SNARE binding"/>
    <property type="evidence" value="ECO:0007669"/>
    <property type="project" value="TreeGrafter"/>
</dbReference>
<dbReference type="GO" id="GO:0031201">
    <property type="term" value="C:SNARE complex"/>
    <property type="evidence" value="ECO:0007669"/>
    <property type="project" value="TreeGrafter"/>
</dbReference>
<dbReference type="GO" id="GO:0048278">
    <property type="term" value="P:vesicle docking"/>
    <property type="evidence" value="ECO:0007669"/>
    <property type="project" value="TreeGrafter"/>
</dbReference>
<keyword evidence="3" id="KW-0813">Transport</keyword>
<dbReference type="GO" id="GO:0006887">
    <property type="term" value="P:exocytosis"/>
    <property type="evidence" value="ECO:0007669"/>
    <property type="project" value="TreeGrafter"/>
</dbReference>
<dbReference type="Gene3D" id="1.20.5.110">
    <property type="match status" value="1"/>
</dbReference>
<comment type="subcellular location">
    <subcellularLocation>
        <location evidence="1">Membrane</location>
        <topology evidence="1">Single-pass type IV membrane protein</topology>
    </subcellularLocation>
</comment>
<evidence type="ECO:0000313" key="9">
    <source>
        <dbReference type="WBParaSite" id="Pan_g9471.t1"/>
    </source>
</evidence>
<dbReference type="SMART" id="SM00503">
    <property type="entry name" value="SynN"/>
    <property type="match status" value="1"/>
</dbReference>
<dbReference type="GO" id="GO:0006886">
    <property type="term" value="P:intracellular protein transport"/>
    <property type="evidence" value="ECO:0007669"/>
    <property type="project" value="InterPro"/>
</dbReference>
<dbReference type="InterPro" id="IPR006012">
    <property type="entry name" value="Syntaxin/epimorphin_CS"/>
</dbReference>
<dbReference type="GO" id="GO:0005886">
    <property type="term" value="C:plasma membrane"/>
    <property type="evidence" value="ECO:0007669"/>
    <property type="project" value="TreeGrafter"/>
</dbReference>
<keyword evidence="6" id="KW-0472">Membrane</keyword>
<organism evidence="8 9">
    <name type="scientific">Panagrellus redivivus</name>
    <name type="common">Microworm</name>
    <dbReference type="NCBI Taxonomy" id="6233"/>
    <lineage>
        <taxon>Eukaryota</taxon>
        <taxon>Metazoa</taxon>
        <taxon>Ecdysozoa</taxon>
        <taxon>Nematoda</taxon>
        <taxon>Chromadorea</taxon>
        <taxon>Rhabditida</taxon>
        <taxon>Tylenchina</taxon>
        <taxon>Panagrolaimomorpha</taxon>
        <taxon>Panagrolaimoidea</taxon>
        <taxon>Panagrolaimidae</taxon>
        <taxon>Panagrellus</taxon>
    </lineage>
</organism>
<dbReference type="Proteomes" id="UP000492821">
    <property type="component" value="Unassembled WGS sequence"/>
</dbReference>
<evidence type="ECO:0000313" key="8">
    <source>
        <dbReference type="Proteomes" id="UP000492821"/>
    </source>
</evidence>
<dbReference type="AlphaFoldDB" id="A0A7E4WA25"/>
<feature type="transmembrane region" description="Helical" evidence="6">
    <location>
        <begin position="280"/>
        <end position="307"/>
    </location>
</feature>
<dbReference type="GO" id="GO:0005484">
    <property type="term" value="F:SNAP receptor activity"/>
    <property type="evidence" value="ECO:0007669"/>
    <property type="project" value="InterPro"/>
</dbReference>
<dbReference type="InterPro" id="IPR045242">
    <property type="entry name" value="Syntaxin"/>
</dbReference>
<keyword evidence="4" id="KW-0532">Neurotransmitter transport</keyword>
<dbReference type="Pfam" id="PF00804">
    <property type="entry name" value="Syntaxin"/>
    <property type="match status" value="1"/>
</dbReference>
<dbReference type="CDD" id="cd15848">
    <property type="entry name" value="SNARE_syntaxin1-like"/>
    <property type="match status" value="1"/>
</dbReference>
<proteinExistence type="inferred from homology"/>
<dbReference type="Gene3D" id="1.20.58.70">
    <property type="match status" value="1"/>
</dbReference>
<dbReference type="PANTHER" id="PTHR19957">
    <property type="entry name" value="SYNTAXIN"/>
    <property type="match status" value="1"/>
</dbReference>
<dbReference type="GO" id="GO:0012505">
    <property type="term" value="C:endomembrane system"/>
    <property type="evidence" value="ECO:0007669"/>
    <property type="project" value="TreeGrafter"/>
</dbReference>